<proteinExistence type="predicted"/>
<evidence type="ECO:0000313" key="1">
    <source>
        <dbReference type="EMBL" id="MCW3785731.1"/>
    </source>
</evidence>
<evidence type="ECO:0000313" key="2">
    <source>
        <dbReference type="Proteomes" id="UP001209229"/>
    </source>
</evidence>
<dbReference type="RefSeq" id="WP_301189301.1">
    <property type="nucleotide sequence ID" value="NZ_JAPDPJ010000005.1"/>
</dbReference>
<dbReference type="EMBL" id="JAPDPJ010000005">
    <property type="protein sequence ID" value="MCW3785731.1"/>
    <property type="molecule type" value="Genomic_DNA"/>
</dbReference>
<comment type="caution">
    <text evidence="1">The sequence shown here is derived from an EMBL/GenBank/DDBJ whole genome shotgun (WGS) entry which is preliminary data.</text>
</comment>
<dbReference type="AlphaFoldDB" id="A0AAE3SE25"/>
<keyword evidence="2" id="KW-1185">Reference proteome</keyword>
<dbReference type="Proteomes" id="UP001209229">
    <property type="component" value="Unassembled WGS sequence"/>
</dbReference>
<reference evidence="1" key="1">
    <citation type="submission" date="2022-10" db="EMBL/GenBank/DDBJ databases">
        <authorList>
            <person name="Yu W.X."/>
        </authorList>
    </citation>
    <scope>NUCLEOTIDE SEQUENCE</scope>
    <source>
        <strain evidence="1">AAT</strain>
    </source>
</reference>
<protein>
    <submittedName>
        <fullName evidence="1">Uncharacterized protein</fullName>
    </submittedName>
</protein>
<sequence>MEKKIYLKPELEVTPIDNNISLVMMTDYENPPTEPLGNVEVEKTTIAPTQQNPYDENVFQ</sequence>
<organism evidence="1 2">
    <name type="scientific">Plebeiibacterium sediminum</name>
    <dbReference type="NCBI Taxonomy" id="2992112"/>
    <lineage>
        <taxon>Bacteria</taxon>
        <taxon>Pseudomonadati</taxon>
        <taxon>Bacteroidota</taxon>
        <taxon>Bacteroidia</taxon>
        <taxon>Marinilabiliales</taxon>
        <taxon>Marinilabiliaceae</taxon>
        <taxon>Plebeiibacterium</taxon>
    </lineage>
</organism>
<name>A0AAE3SE25_9BACT</name>
<gene>
    <name evidence="1" type="ORF">OM075_04595</name>
</gene>
<accession>A0AAE3SE25</accession>